<evidence type="ECO:0000313" key="2">
    <source>
        <dbReference type="Proteomes" id="UP001295423"/>
    </source>
</evidence>
<gene>
    <name evidence="1" type="ORF">CYCCA115_LOCUS18261</name>
</gene>
<keyword evidence="2" id="KW-1185">Reference proteome</keyword>
<proteinExistence type="predicted"/>
<accession>A0AAD2JKU9</accession>
<protein>
    <submittedName>
        <fullName evidence="1">Uncharacterized protein</fullName>
    </submittedName>
</protein>
<reference evidence="1" key="1">
    <citation type="submission" date="2023-08" db="EMBL/GenBank/DDBJ databases">
        <authorList>
            <person name="Audoor S."/>
            <person name="Bilcke G."/>
        </authorList>
    </citation>
    <scope>NUCLEOTIDE SEQUENCE</scope>
</reference>
<comment type="caution">
    <text evidence="1">The sequence shown here is derived from an EMBL/GenBank/DDBJ whole genome shotgun (WGS) entry which is preliminary data.</text>
</comment>
<dbReference type="AlphaFoldDB" id="A0AAD2JKU9"/>
<dbReference type="EMBL" id="CAKOGP040002025">
    <property type="protein sequence ID" value="CAJ1959842.1"/>
    <property type="molecule type" value="Genomic_DNA"/>
</dbReference>
<organism evidence="1 2">
    <name type="scientific">Cylindrotheca closterium</name>
    <dbReference type="NCBI Taxonomy" id="2856"/>
    <lineage>
        <taxon>Eukaryota</taxon>
        <taxon>Sar</taxon>
        <taxon>Stramenopiles</taxon>
        <taxon>Ochrophyta</taxon>
        <taxon>Bacillariophyta</taxon>
        <taxon>Bacillariophyceae</taxon>
        <taxon>Bacillariophycidae</taxon>
        <taxon>Bacillariales</taxon>
        <taxon>Bacillariaceae</taxon>
        <taxon>Cylindrotheca</taxon>
    </lineage>
</organism>
<evidence type="ECO:0000313" key="1">
    <source>
        <dbReference type="EMBL" id="CAJ1959842.1"/>
    </source>
</evidence>
<name>A0AAD2JKU9_9STRA</name>
<dbReference type="Proteomes" id="UP001295423">
    <property type="component" value="Unassembled WGS sequence"/>
</dbReference>
<sequence length="265" mass="30121">MISIPPPIEPPTRQSMNRQSSLFGSMRKLLSEEFEIQKSVLTEDLMVWRAGCSKKELEFRDQIRSFEDDLASPDYINKLNTTIETRMSSCQESTEYYQSNPDLKEYTLEKELDRIPYTLITTDGKRQLTKSDDIRNYVATEETEEEKESHSILYRAANQSIFADVIVALTCSDGLVRPQLHAGTFVDKCSLTIDLSKKDPHVRATCFVNVSIPDAEGHRLSMASVLVSIFYCPSKEQLRSGIMHLLPHKRLTDEEVAGAARSLAY</sequence>